<organism evidence="1 2">
    <name type="scientific">Aromatoleum tolulyticum</name>
    <dbReference type="NCBI Taxonomy" id="34027"/>
    <lineage>
        <taxon>Bacteria</taxon>
        <taxon>Pseudomonadati</taxon>
        <taxon>Pseudomonadota</taxon>
        <taxon>Betaproteobacteria</taxon>
        <taxon>Rhodocyclales</taxon>
        <taxon>Rhodocyclaceae</taxon>
        <taxon>Aromatoleum</taxon>
    </lineage>
</organism>
<evidence type="ECO:0000313" key="1">
    <source>
        <dbReference type="EMBL" id="SIQ09127.1"/>
    </source>
</evidence>
<dbReference type="STRING" id="34027.SAMN05421829_102246"/>
<sequence>MTVNADDEYLHFAPAGSDALFSDNFWFSICDREADIFGVNHLHVSNKGYGRFSTMMVIDGVAQPWANKVPFAADAPRKFDKLVGGHMSYQVVKPLEQIRIQFDGPKYGFDLLYTGRFPVFDYKDCHGGNPLTSADTYNYGGHYEQGLLCTGEFEVRAGPRRGRRQINSWAHRDHSWTNRFGGETPWELPPLSYQDSLFHFWPSIQTERFHLNAFGWMNPDFVVPHKGAPRFGGFLSDASGSRPIEGASCIIRTEDDRRTAMSFLYELTLPGGDVIHVRTGRKHAHTMNGLMRGENDAECTLDCYESFFDFEIVETGERGYGCAEYSILHPQPRWRY</sequence>
<proteinExistence type="predicted"/>
<protein>
    <recommendedName>
        <fullName evidence="3">Hydroxyneurosporene synthase (CrtC)</fullName>
    </recommendedName>
</protein>
<reference evidence="2" key="1">
    <citation type="submission" date="2017-01" db="EMBL/GenBank/DDBJ databases">
        <authorList>
            <person name="Varghese N."/>
            <person name="Submissions S."/>
        </authorList>
    </citation>
    <scope>NUCLEOTIDE SEQUENCE [LARGE SCALE GENOMIC DNA]</scope>
    <source>
        <strain evidence="2">ATCC 51758</strain>
    </source>
</reference>
<dbReference type="AlphaFoldDB" id="A0A1N6PXW0"/>
<dbReference type="EMBL" id="FTMD01000002">
    <property type="protein sequence ID" value="SIQ09127.1"/>
    <property type="molecule type" value="Genomic_DNA"/>
</dbReference>
<gene>
    <name evidence="1" type="ORF">SAMN05421829_102246</name>
</gene>
<dbReference type="Proteomes" id="UP000186819">
    <property type="component" value="Unassembled WGS sequence"/>
</dbReference>
<dbReference type="OrthoDB" id="115252at2"/>
<evidence type="ECO:0008006" key="3">
    <source>
        <dbReference type="Google" id="ProtNLM"/>
    </source>
</evidence>
<accession>A0A1N6PXW0</accession>
<keyword evidence="2" id="KW-1185">Reference proteome</keyword>
<evidence type="ECO:0000313" key="2">
    <source>
        <dbReference type="Proteomes" id="UP000186819"/>
    </source>
</evidence>
<name>A0A1N6PXW0_9RHOO</name>
<dbReference type="RefSeq" id="WP_076600757.1">
    <property type="nucleotide sequence ID" value="NZ_FTMD01000002.1"/>
</dbReference>